<organism evidence="1 2">
    <name type="scientific">Fundidesulfovibrio magnetotacticus</name>
    <dbReference type="NCBI Taxonomy" id="2730080"/>
    <lineage>
        <taxon>Bacteria</taxon>
        <taxon>Pseudomonadati</taxon>
        <taxon>Thermodesulfobacteriota</taxon>
        <taxon>Desulfovibrionia</taxon>
        <taxon>Desulfovibrionales</taxon>
        <taxon>Desulfovibrionaceae</taxon>
        <taxon>Fundidesulfovibrio</taxon>
    </lineage>
</organism>
<dbReference type="EMBL" id="BLTE01000004">
    <property type="protein sequence ID" value="GFK93440.1"/>
    <property type="molecule type" value="Genomic_DNA"/>
</dbReference>
<gene>
    <name evidence="1" type="ORF">NNJEOMEG_01272</name>
</gene>
<evidence type="ECO:0008006" key="3">
    <source>
        <dbReference type="Google" id="ProtNLM"/>
    </source>
</evidence>
<protein>
    <recommendedName>
        <fullName evidence="3">HD domain-containing protein</fullName>
    </recommendedName>
</protein>
<dbReference type="Proteomes" id="UP000494245">
    <property type="component" value="Unassembled WGS sequence"/>
</dbReference>
<dbReference type="AlphaFoldDB" id="A0A6V8LR34"/>
<accession>A0A6V8LR34</accession>
<name>A0A6V8LR34_9BACT</name>
<evidence type="ECO:0000313" key="1">
    <source>
        <dbReference type="EMBL" id="GFK93440.1"/>
    </source>
</evidence>
<evidence type="ECO:0000313" key="2">
    <source>
        <dbReference type="Proteomes" id="UP000494245"/>
    </source>
</evidence>
<proteinExistence type="predicted"/>
<reference evidence="1 2" key="2">
    <citation type="submission" date="2020-05" db="EMBL/GenBank/DDBJ databases">
        <title>Draft genome sequence of Desulfovibrio sp. strainFSS-1.</title>
        <authorList>
            <person name="Shimoshige H."/>
            <person name="Kobayashi H."/>
            <person name="Maekawa T."/>
        </authorList>
    </citation>
    <scope>NUCLEOTIDE SEQUENCE [LARGE SCALE GENOMIC DNA]</scope>
    <source>
        <strain evidence="1 2">SIID29052-01</strain>
    </source>
</reference>
<reference evidence="1 2" key="1">
    <citation type="submission" date="2020-04" db="EMBL/GenBank/DDBJ databases">
        <authorList>
            <consortium name="Desulfovibrio sp. FSS-1 genome sequencing consortium"/>
            <person name="Shimoshige H."/>
            <person name="Kobayashi H."/>
            <person name="Maekawa T."/>
        </authorList>
    </citation>
    <scope>NUCLEOTIDE SEQUENCE [LARGE SCALE GENOMIC DNA]</scope>
    <source>
        <strain evidence="1 2">SIID29052-01</strain>
    </source>
</reference>
<keyword evidence="2" id="KW-1185">Reference proteome</keyword>
<comment type="caution">
    <text evidence="1">The sequence shown here is derived from an EMBL/GenBank/DDBJ whole genome shotgun (WGS) entry which is preliminary data.</text>
</comment>
<dbReference type="RefSeq" id="WP_173082455.1">
    <property type="nucleotide sequence ID" value="NZ_BLTE01000004.1"/>
</dbReference>
<sequence length="283" mass="30902">MSGRPALPLSVRELSGFLGVPAARRIREEFLPAVDEPRWRDLAEEFMRLDGPATAYAHPWFTPMPFEACPGSGAHHAHVGGLALHVLQDLENAKALLKVHASRGLPARPGLVYAAILLHDAMKRFVYRFNERFELEKSEDPFIGRNEDHHSWVLRELTARNADRELLLAVAAMHGLDDVTLAGGVRPLAVVNHYLSLSGSGLTMTADDVRPEHVIGFLSDSDWPASGAAQARCRALAGRLAPGLGLGADYVLVHLGSRLGFERADAVNALHGPEEVVRLAFRD</sequence>